<dbReference type="Pfam" id="PF09992">
    <property type="entry name" value="NAGPA"/>
    <property type="match status" value="1"/>
</dbReference>
<organism evidence="4 5">
    <name type="scientific">Streptomyces solicathayae</name>
    <dbReference type="NCBI Taxonomy" id="3081768"/>
    <lineage>
        <taxon>Bacteria</taxon>
        <taxon>Bacillati</taxon>
        <taxon>Actinomycetota</taxon>
        <taxon>Actinomycetes</taxon>
        <taxon>Kitasatosporales</taxon>
        <taxon>Streptomycetaceae</taxon>
        <taxon>Streptomyces</taxon>
    </lineage>
</organism>
<evidence type="ECO:0000256" key="2">
    <source>
        <dbReference type="SAM" id="SignalP"/>
    </source>
</evidence>
<dbReference type="PANTHER" id="PTHR40446">
    <property type="entry name" value="N-ACETYLGLUCOSAMINE-1-PHOSPHODIESTER ALPHA-N-ACETYLGLUCOSAMINIDASE"/>
    <property type="match status" value="1"/>
</dbReference>
<evidence type="ECO:0000259" key="3">
    <source>
        <dbReference type="Pfam" id="PF09992"/>
    </source>
</evidence>
<keyword evidence="5" id="KW-1185">Reference proteome</keyword>
<name>A0ABZ0LRT3_9ACTN</name>
<keyword evidence="2" id="KW-0732">Signal</keyword>
<evidence type="ECO:0000256" key="1">
    <source>
        <dbReference type="SAM" id="MobiDB-lite"/>
    </source>
</evidence>
<feature type="chain" id="PRO_5046488304" evidence="2">
    <location>
        <begin position="26"/>
        <end position="437"/>
    </location>
</feature>
<dbReference type="PROSITE" id="PS51257">
    <property type="entry name" value="PROKAR_LIPOPROTEIN"/>
    <property type="match status" value="1"/>
</dbReference>
<dbReference type="PANTHER" id="PTHR40446:SF2">
    <property type="entry name" value="N-ACETYLGLUCOSAMINE-1-PHOSPHODIESTER ALPHA-N-ACETYLGLUCOSAMINIDASE"/>
    <property type="match status" value="1"/>
</dbReference>
<proteinExistence type="predicted"/>
<feature type="region of interest" description="Disordered" evidence="1">
    <location>
        <begin position="26"/>
        <end position="54"/>
    </location>
</feature>
<keyword evidence="4" id="KW-0326">Glycosidase</keyword>
<dbReference type="RefSeq" id="WP_318102469.1">
    <property type="nucleotide sequence ID" value="NZ_CP137573.1"/>
</dbReference>
<reference evidence="4 5" key="1">
    <citation type="submission" date="2023-10" db="EMBL/GenBank/DDBJ databases">
        <title>The genome sequence of Streptomyces sp. HUAS YS2.</title>
        <authorList>
            <person name="Mo P."/>
        </authorList>
    </citation>
    <scope>NUCLEOTIDE SEQUENCE [LARGE SCALE GENOMIC DNA]</scope>
    <source>
        <strain evidence="4 5">HUAS YS2</strain>
    </source>
</reference>
<evidence type="ECO:0000313" key="5">
    <source>
        <dbReference type="Proteomes" id="UP001301731"/>
    </source>
</evidence>
<dbReference type="InterPro" id="IPR018711">
    <property type="entry name" value="NAGPA"/>
</dbReference>
<dbReference type="Proteomes" id="UP001301731">
    <property type="component" value="Chromosome"/>
</dbReference>
<dbReference type="GO" id="GO:0016798">
    <property type="term" value="F:hydrolase activity, acting on glycosyl bonds"/>
    <property type="evidence" value="ECO:0007669"/>
    <property type="project" value="UniProtKB-KW"/>
</dbReference>
<dbReference type="EMBL" id="CP137573">
    <property type="protein sequence ID" value="WOX21508.1"/>
    <property type="molecule type" value="Genomic_DNA"/>
</dbReference>
<gene>
    <name evidence="4" type="ORF">R2D22_08910</name>
</gene>
<protein>
    <submittedName>
        <fullName evidence="4">Phosphodiester glycosidase family protein</fullName>
    </submittedName>
</protein>
<feature type="signal peptide" evidence="2">
    <location>
        <begin position="1"/>
        <end position="25"/>
    </location>
</feature>
<accession>A0ABZ0LRT3</accession>
<keyword evidence="4" id="KW-0378">Hydrolase</keyword>
<feature type="domain" description="Phosphodiester glycosidase" evidence="3">
    <location>
        <begin position="271"/>
        <end position="434"/>
    </location>
</feature>
<evidence type="ECO:0000313" key="4">
    <source>
        <dbReference type="EMBL" id="WOX21508.1"/>
    </source>
</evidence>
<sequence length="437" mass="44520">MGRPAARRSAAALALVLLATTGACTASPDDKGGAAPRPTASPSVAPSRSSAPTFERTIAPGVGYQESTRRGPAGPVRIAVLRVAPDAEARLTAVHGRTLAVPQTVRQVAGRVGALAAVNGSYFDIQGGKAFGGYQGDPVGLYAEGGRLLSEARNDGAALLLGQKDGRIEARITEVSTRGRITAGDGAARPLDGVDRVTGRLRACGGADSARLAAEGRPLRKDARTGLCSDPDEIVEYTSDWGVDTPGGRRDGVEAVLAQDGTVRRLRSPGSGPVPRGTRVLQGIGAGADWLRDHARTGERLDVAMPMTDPDGTDLTGLVDSAIGGGARLLENGRVALGERELAAADRPPRTLAGVTADGAVLLVTVDGRDPGVSEGATLAESAELLRSLGAVDGLNLDGGGSTSMVVDGELRNSPREAAGDPVGERKVATAIAVLPR</sequence>
<feature type="compositionally biased region" description="Low complexity" evidence="1">
    <location>
        <begin position="34"/>
        <end position="53"/>
    </location>
</feature>